<evidence type="ECO:0000313" key="3">
    <source>
        <dbReference type="Proteomes" id="UP001314205"/>
    </source>
</evidence>
<accession>A0AAV1LN77</accession>
<reference evidence="2 3" key="1">
    <citation type="submission" date="2023-11" db="EMBL/GenBank/DDBJ databases">
        <authorList>
            <person name="Hedman E."/>
            <person name="Englund M."/>
            <person name="Stromberg M."/>
            <person name="Nyberg Akerstrom W."/>
            <person name="Nylinder S."/>
            <person name="Jareborg N."/>
            <person name="Kallberg Y."/>
            <person name="Kronander E."/>
        </authorList>
    </citation>
    <scope>NUCLEOTIDE SEQUENCE [LARGE SCALE GENOMIC DNA]</scope>
</reference>
<keyword evidence="3" id="KW-1185">Reference proteome</keyword>
<comment type="caution">
    <text evidence="2">The sequence shown here is derived from an EMBL/GenBank/DDBJ whole genome shotgun (WGS) entry which is preliminary data.</text>
</comment>
<name>A0AAV1LN77_9NEOP</name>
<feature type="domain" description="Mos1 transposase HTH" evidence="1">
    <location>
        <begin position="1"/>
        <end position="41"/>
    </location>
</feature>
<gene>
    <name evidence="2" type="ORF">PARMNEM_LOCUS15110</name>
</gene>
<organism evidence="2 3">
    <name type="scientific">Parnassius mnemosyne</name>
    <name type="common">clouded apollo</name>
    <dbReference type="NCBI Taxonomy" id="213953"/>
    <lineage>
        <taxon>Eukaryota</taxon>
        <taxon>Metazoa</taxon>
        <taxon>Ecdysozoa</taxon>
        <taxon>Arthropoda</taxon>
        <taxon>Hexapoda</taxon>
        <taxon>Insecta</taxon>
        <taxon>Pterygota</taxon>
        <taxon>Neoptera</taxon>
        <taxon>Endopterygota</taxon>
        <taxon>Lepidoptera</taxon>
        <taxon>Glossata</taxon>
        <taxon>Ditrysia</taxon>
        <taxon>Papilionoidea</taxon>
        <taxon>Papilionidae</taxon>
        <taxon>Parnassiinae</taxon>
        <taxon>Parnassini</taxon>
        <taxon>Parnassius</taxon>
        <taxon>Driopa</taxon>
    </lineage>
</organism>
<proteinExistence type="predicted"/>
<dbReference type="InterPro" id="IPR041426">
    <property type="entry name" value="Mos1_HTH"/>
</dbReference>
<dbReference type="Pfam" id="PF17906">
    <property type="entry name" value="HTH_48"/>
    <property type="match status" value="1"/>
</dbReference>
<dbReference type="EMBL" id="CAVLGL010000093">
    <property type="protein sequence ID" value="CAK1595669.1"/>
    <property type="molecule type" value="Genomic_DNA"/>
</dbReference>
<dbReference type="Proteomes" id="UP001314205">
    <property type="component" value="Unassembled WGS sequence"/>
</dbReference>
<sequence length="87" mass="9858">MEYELRSGSNVAHAARKINDVYGANTTNKRTTCYCFACFRSVNFTLKIEPRGHPKTLIDNDELKTIVEADDELAAAFDVRIKTILVY</sequence>
<protein>
    <recommendedName>
        <fullName evidence="1">Mos1 transposase HTH domain-containing protein</fullName>
    </recommendedName>
</protein>
<evidence type="ECO:0000313" key="2">
    <source>
        <dbReference type="EMBL" id="CAK1595669.1"/>
    </source>
</evidence>
<dbReference type="AlphaFoldDB" id="A0AAV1LN77"/>
<dbReference type="Gene3D" id="1.10.10.1450">
    <property type="match status" value="1"/>
</dbReference>
<evidence type="ECO:0000259" key="1">
    <source>
        <dbReference type="Pfam" id="PF17906"/>
    </source>
</evidence>